<feature type="transmembrane region" description="Helical" evidence="1">
    <location>
        <begin position="5"/>
        <end position="24"/>
    </location>
</feature>
<evidence type="ECO:0000256" key="1">
    <source>
        <dbReference type="SAM" id="Phobius"/>
    </source>
</evidence>
<evidence type="ECO:0000313" key="3">
    <source>
        <dbReference type="Proteomes" id="UP000823865"/>
    </source>
</evidence>
<organism evidence="2 3">
    <name type="scientific">Candidatus Paraprevotella stercoravium</name>
    <dbReference type="NCBI Taxonomy" id="2838725"/>
    <lineage>
        <taxon>Bacteria</taxon>
        <taxon>Pseudomonadati</taxon>
        <taxon>Bacteroidota</taxon>
        <taxon>Bacteroidia</taxon>
        <taxon>Bacteroidales</taxon>
        <taxon>Prevotellaceae</taxon>
        <taxon>Paraprevotella</taxon>
    </lineage>
</organism>
<dbReference type="EMBL" id="JAHLFU010000062">
    <property type="protein sequence ID" value="MBU3852865.1"/>
    <property type="molecule type" value="Genomic_DNA"/>
</dbReference>
<feature type="transmembrane region" description="Helical" evidence="1">
    <location>
        <begin position="44"/>
        <end position="64"/>
    </location>
</feature>
<keyword evidence="1" id="KW-1133">Transmembrane helix</keyword>
<protein>
    <submittedName>
        <fullName evidence="2">Uncharacterized protein</fullName>
    </submittedName>
</protein>
<name>A0A9E2L4V4_9BACT</name>
<comment type="caution">
    <text evidence="2">The sequence shown here is derived from an EMBL/GenBank/DDBJ whole genome shotgun (WGS) entry which is preliminary data.</text>
</comment>
<accession>A0A9E2L4V4</accession>
<proteinExistence type="predicted"/>
<keyword evidence="1" id="KW-0472">Membrane</keyword>
<dbReference type="Proteomes" id="UP000823865">
    <property type="component" value="Unassembled WGS sequence"/>
</dbReference>
<dbReference type="AlphaFoldDB" id="A0A9E2L4V4"/>
<reference evidence="2" key="2">
    <citation type="submission" date="2021-04" db="EMBL/GenBank/DDBJ databases">
        <authorList>
            <person name="Gilroy R."/>
        </authorList>
    </citation>
    <scope>NUCLEOTIDE SEQUENCE</scope>
    <source>
        <strain evidence="2">G3-2149</strain>
    </source>
</reference>
<reference evidence="2" key="1">
    <citation type="journal article" date="2021" name="PeerJ">
        <title>Extensive microbial diversity within the chicken gut microbiome revealed by metagenomics and culture.</title>
        <authorList>
            <person name="Gilroy R."/>
            <person name="Ravi A."/>
            <person name="Getino M."/>
            <person name="Pursley I."/>
            <person name="Horton D.L."/>
            <person name="Alikhan N.F."/>
            <person name="Baker D."/>
            <person name="Gharbi K."/>
            <person name="Hall N."/>
            <person name="Watson M."/>
            <person name="Adriaenssens E.M."/>
            <person name="Foster-Nyarko E."/>
            <person name="Jarju S."/>
            <person name="Secka A."/>
            <person name="Antonio M."/>
            <person name="Oren A."/>
            <person name="Chaudhuri R.R."/>
            <person name="La Ragione R."/>
            <person name="Hildebrand F."/>
            <person name="Pallen M.J."/>
        </authorList>
    </citation>
    <scope>NUCLEOTIDE SEQUENCE</scope>
    <source>
        <strain evidence="2">G3-2149</strain>
    </source>
</reference>
<evidence type="ECO:0000313" key="2">
    <source>
        <dbReference type="EMBL" id="MBU3852865.1"/>
    </source>
</evidence>
<keyword evidence="1" id="KW-0812">Transmembrane</keyword>
<gene>
    <name evidence="2" type="ORF">H9789_03385</name>
</gene>
<sequence>MKGKLWIILIILALIIPVILNVIIGSTNPLDSIRVVGAEDDWLGFYGAYIGALVGALITLYAMFRESKNNALNIMISNQENLIKDLREQLSTRVGAFMFGNMGDSALLTTKPDYTLTSSDVIKLLIKLHDDLSHITSQCNAWGVMYKNDPREIVQKFNAAYIDCRNAYTEDVNEITIRLNELCPENRENITKFNIWLKNFIANELVAHQQTYTKQMFEIANEWLKKEQEKLDNLRAQLYSPKIGIK</sequence>